<dbReference type="Proteomes" id="UP001231362">
    <property type="component" value="Unassembled WGS sequence"/>
</dbReference>
<accession>A0ABT9UZH4</accession>
<name>A0ABT9UZH4_9BACL</name>
<evidence type="ECO:0000313" key="2">
    <source>
        <dbReference type="EMBL" id="MDQ0154050.1"/>
    </source>
</evidence>
<feature type="signal peptide" evidence="1">
    <location>
        <begin position="1"/>
        <end position="17"/>
    </location>
</feature>
<dbReference type="Gene3D" id="3.10.450.420">
    <property type="match status" value="1"/>
</dbReference>
<sequence length="195" mass="22370">MKIRIIVAAGLAITMMAVPFIHENISAAKEKPVVAHEGNKQEISNKEVLKLVQQWVEKRTYIQNGGAYGEGEYKSFQLNDTFYRYLSKDIDTKKEIMDYLTESTTRSYAEKYLKDIGIIEHKKRLAQVEADGGSLLQWDQASVKYSKMQGVDRVYLVTVPVGETEEFETYSVSVHHFANKGWKINDFEIYEKANS</sequence>
<dbReference type="RefSeq" id="WP_307148666.1">
    <property type="nucleotide sequence ID" value="NZ_JAUSTU010000001.1"/>
</dbReference>
<keyword evidence="3" id="KW-1185">Reference proteome</keyword>
<dbReference type="InterPro" id="IPR031841">
    <property type="entry name" value="Endopep_inhib"/>
</dbReference>
<organism evidence="2 3">
    <name type="scientific">Anoxybacillus andreesenii</name>
    <dbReference type="NCBI Taxonomy" id="1325932"/>
    <lineage>
        <taxon>Bacteria</taxon>
        <taxon>Bacillati</taxon>
        <taxon>Bacillota</taxon>
        <taxon>Bacilli</taxon>
        <taxon>Bacillales</taxon>
        <taxon>Anoxybacillaceae</taxon>
        <taxon>Anoxybacillus</taxon>
    </lineage>
</organism>
<protein>
    <submittedName>
        <fullName evidence="2">Uncharacterized protein</fullName>
    </submittedName>
</protein>
<reference evidence="2 3" key="1">
    <citation type="submission" date="2023-07" db="EMBL/GenBank/DDBJ databases">
        <title>Genomic Encyclopedia of Type Strains, Phase IV (KMG-IV): sequencing the most valuable type-strain genomes for metagenomic binning, comparative biology and taxonomic classification.</title>
        <authorList>
            <person name="Goeker M."/>
        </authorList>
    </citation>
    <scope>NUCLEOTIDE SEQUENCE [LARGE SCALE GENOMIC DNA]</scope>
    <source>
        <strain evidence="2 3">DSM 23948</strain>
    </source>
</reference>
<evidence type="ECO:0000256" key="1">
    <source>
        <dbReference type="SAM" id="SignalP"/>
    </source>
</evidence>
<dbReference type="Pfam" id="PF16800">
    <property type="entry name" value="Endopep_inhib"/>
    <property type="match status" value="1"/>
</dbReference>
<dbReference type="EMBL" id="JAUSTU010000001">
    <property type="protein sequence ID" value="MDQ0154050.1"/>
    <property type="molecule type" value="Genomic_DNA"/>
</dbReference>
<gene>
    <name evidence="2" type="ORF">J2S07_000348</name>
</gene>
<keyword evidence="1" id="KW-0732">Signal</keyword>
<proteinExistence type="predicted"/>
<evidence type="ECO:0000313" key="3">
    <source>
        <dbReference type="Proteomes" id="UP001231362"/>
    </source>
</evidence>
<dbReference type="InterPro" id="IPR053749">
    <property type="entry name" value="TA_system-associated_sf"/>
</dbReference>
<feature type="chain" id="PRO_5046391715" evidence="1">
    <location>
        <begin position="18"/>
        <end position="195"/>
    </location>
</feature>
<comment type="caution">
    <text evidence="2">The sequence shown here is derived from an EMBL/GenBank/DDBJ whole genome shotgun (WGS) entry which is preliminary data.</text>
</comment>